<dbReference type="AlphaFoldDB" id="A0A9W8LJN3"/>
<evidence type="ECO:0000256" key="3">
    <source>
        <dbReference type="ARBA" id="ARBA00022771"/>
    </source>
</evidence>
<evidence type="ECO:0000256" key="1">
    <source>
        <dbReference type="ARBA" id="ARBA00004123"/>
    </source>
</evidence>
<feature type="compositionally biased region" description="Basic residues" evidence="11">
    <location>
        <begin position="192"/>
        <end position="205"/>
    </location>
</feature>
<keyword evidence="6" id="KW-0805">Transcription regulation</keyword>
<evidence type="ECO:0000256" key="6">
    <source>
        <dbReference type="ARBA" id="ARBA00023015"/>
    </source>
</evidence>
<evidence type="ECO:0000256" key="10">
    <source>
        <dbReference type="RuleBase" id="RU261113"/>
    </source>
</evidence>
<protein>
    <recommendedName>
        <fullName evidence="10">SAGA-associated factor 11</fullName>
    </recommendedName>
</protein>
<reference evidence="12" key="1">
    <citation type="submission" date="2022-07" db="EMBL/GenBank/DDBJ databases">
        <title>Phylogenomic reconstructions and comparative analyses of Kickxellomycotina fungi.</title>
        <authorList>
            <person name="Reynolds N.K."/>
            <person name="Stajich J.E."/>
            <person name="Barry K."/>
            <person name="Grigoriev I.V."/>
            <person name="Crous P."/>
            <person name="Smith M.E."/>
        </authorList>
    </citation>
    <scope>NUCLEOTIDE SEQUENCE</scope>
    <source>
        <strain evidence="12">NBRC 105414</strain>
    </source>
</reference>
<comment type="similarity">
    <text evidence="10">Belongs to the SGF11 family.</text>
</comment>
<evidence type="ECO:0000256" key="7">
    <source>
        <dbReference type="ARBA" id="ARBA00023159"/>
    </source>
</evidence>
<accession>A0A9W8LJN3</accession>
<keyword evidence="5" id="KW-0156">Chromatin regulator</keyword>
<dbReference type="Gene3D" id="3.30.160.60">
    <property type="entry name" value="Classic Zinc Finger"/>
    <property type="match status" value="1"/>
</dbReference>
<evidence type="ECO:0000313" key="12">
    <source>
        <dbReference type="EMBL" id="KAJ2784467.1"/>
    </source>
</evidence>
<dbReference type="Pfam" id="PF08209">
    <property type="entry name" value="Sgf11"/>
    <property type="match status" value="1"/>
</dbReference>
<organism evidence="12 13">
    <name type="scientific">Coemansia javaensis</name>
    <dbReference type="NCBI Taxonomy" id="2761396"/>
    <lineage>
        <taxon>Eukaryota</taxon>
        <taxon>Fungi</taxon>
        <taxon>Fungi incertae sedis</taxon>
        <taxon>Zoopagomycota</taxon>
        <taxon>Kickxellomycotina</taxon>
        <taxon>Kickxellomycetes</taxon>
        <taxon>Kickxellales</taxon>
        <taxon>Kickxellaceae</taxon>
        <taxon>Coemansia</taxon>
    </lineage>
</organism>
<gene>
    <name evidence="12" type="ORF">H4R18_001089</name>
</gene>
<keyword evidence="4" id="KW-0862">Zinc</keyword>
<evidence type="ECO:0000256" key="2">
    <source>
        <dbReference type="ARBA" id="ARBA00022723"/>
    </source>
</evidence>
<keyword evidence="13" id="KW-1185">Reference proteome</keyword>
<dbReference type="GO" id="GO:0008270">
    <property type="term" value="F:zinc ion binding"/>
    <property type="evidence" value="ECO:0007669"/>
    <property type="project" value="UniProtKB-KW"/>
</dbReference>
<keyword evidence="9" id="KW-0539">Nucleus</keyword>
<comment type="subcellular location">
    <subcellularLocation>
        <location evidence="1 10">Nucleus</location>
    </subcellularLocation>
</comment>
<keyword evidence="2" id="KW-0479">Metal-binding</keyword>
<keyword evidence="3" id="KW-0863">Zinc-finger</keyword>
<dbReference type="GO" id="GO:0006325">
    <property type="term" value="P:chromatin organization"/>
    <property type="evidence" value="ECO:0007669"/>
    <property type="project" value="UniProtKB-KW"/>
</dbReference>
<evidence type="ECO:0000256" key="11">
    <source>
        <dbReference type="SAM" id="MobiDB-lite"/>
    </source>
</evidence>
<sequence length="205" mass="21390">MKVKAEGDGAAAFDELLQHYESRIGALRRARESLEAAKPAITPPASPGSAGEEEPRCRALLALALFQEMVDDMAMGVVFETHCEAKQDAAVCPLCGTRCQGGGRDLQPQPAQQAAGAEAAGAEAFECPSCQRSFPAARFAAHMDKCMGLSSRRAATRSRSAAGSSSAAPTPMLAGAAGSCDSSSEHSATADRRRRAQPAAKRARR</sequence>
<dbReference type="InterPro" id="IPR013246">
    <property type="entry name" value="SAGA_su_Sgf11"/>
</dbReference>
<comment type="caution">
    <text evidence="12">The sequence shown here is derived from an EMBL/GenBank/DDBJ whole genome shotgun (WGS) entry which is preliminary data.</text>
</comment>
<evidence type="ECO:0000256" key="9">
    <source>
        <dbReference type="ARBA" id="ARBA00023242"/>
    </source>
</evidence>
<proteinExistence type="inferred from homology"/>
<dbReference type="GO" id="GO:0005634">
    <property type="term" value="C:nucleus"/>
    <property type="evidence" value="ECO:0007669"/>
    <property type="project" value="UniProtKB-SubCell"/>
</dbReference>
<feature type="region of interest" description="Disordered" evidence="11">
    <location>
        <begin position="155"/>
        <end position="205"/>
    </location>
</feature>
<name>A0A9W8LJN3_9FUNG</name>
<keyword evidence="8" id="KW-0804">Transcription</keyword>
<evidence type="ECO:0000256" key="5">
    <source>
        <dbReference type="ARBA" id="ARBA00022853"/>
    </source>
</evidence>
<evidence type="ECO:0000256" key="4">
    <source>
        <dbReference type="ARBA" id="ARBA00022833"/>
    </source>
</evidence>
<dbReference type="EMBL" id="JANBUL010000026">
    <property type="protein sequence ID" value="KAJ2784467.1"/>
    <property type="molecule type" value="Genomic_DNA"/>
</dbReference>
<dbReference type="Proteomes" id="UP001140217">
    <property type="component" value="Unassembled WGS sequence"/>
</dbReference>
<dbReference type="GO" id="GO:0070461">
    <property type="term" value="C:SAGA-type complex"/>
    <property type="evidence" value="ECO:0007669"/>
    <property type="project" value="UniProtKB-ARBA"/>
</dbReference>
<keyword evidence="7 10" id="KW-0010">Activator</keyword>
<evidence type="ECO:0000313" key="13">
    <source>
        <dbReference type="Proteomes" id="UP001140217"/>
    </source>
</evidence>
<evidence type="ECO:0000256" key="8">
    <source>
        <dbReference type="ARBA" id="ARBA00023163"/>
    </source>
</evidence>
<dbReference type="OrthoDB" id="21557at2759"/>
<feature type="compositionally biased region" description="Low complexity" evidence="11">
    <location>
        <begin position="155"/>
        <end position="168"/>
    </location>
</feature>